<protein>
    <recommendedName>
        <fullName evidence="1">Spermatogenesis-associated protein 20-like TRX domain-containing protein</fullName>
    </recommendedName>
</protein>
<dbReference type="EMBL" id="AMGY01000001">
    <property type="protein sequence ID" value="EXJ91576.1"/>
    <property type="molecule type" value="Genomic_DNA"/>
</dbReference>
<comment type="caution">
    <text evidence="2">The sequence shown here is derived from an EMBL/GenBank/DDBJ whole genome shotgun (WGS) entry which is preliminary data.</text>
</comment>
<dbReference type="Gene3D" id="1.50.10.10">
    <property type="match status" value="1"/>
</dbReference>
<dbReference type="Pfam" id="PF03190">
    <property type="entry name" value="Thioredox_DsbH"/>
    <property type="match status" value="1"/>
</dbReference>
<dbReference type="PANTHER" id="PTHR42899:SF1">
    <property type="entry name" value="SPERMATOGENESIS-ASSOCIATED PROTEIN 20"/>
    <property type="match status" value="1"/>
</dbReference>
<dbReference type="InterPro" id="IPR024705">
    <property type="entry name" value="Ssp411"/>
</dbReference>
<dbReference type="eggNOG" id="KOG2244">
    <property type="taxonomic scope" value="Eukaryota"/>
</dbReference>
<reference evidence="2 3" key="1">
    <citation type="submission" date="2013-03" db="EMBL/GenBank/DDBJ databases">
        <title>The Genome Sequence of Capronia epimyces CBS 606.96.</title>
        <authorList>
            <consortium name="The Broad Institute Genomics Platform"/>
            <person name="Cuomo C."/>
            <person name="de Hoog S."/>
            <person name="Gorbushina A."/>
            <person name="Walker B."/>
            <person name="Young S.K."/>
            <person name="Zeng Q."/>
            <person name="Gargeya S."/>
            <person name="Fitzgerald M."/>
            <person name="Haas B."/>
            <person name="Abouelleil A."/>
            <person name="Allen A.W."/>
            <person name="Alvarado L."/>
            <person name="Arachchi H.M."/>
            <person name="Berlin A.M."/>
            <person name="Chapman S.B."/>
            <person name="Gainer-Dewar J."/>
            <person name="Goldberg J."/>
            <person name="Griggs A."/>
            <person name="Gujja S."/>
            <person name="Hansen M."/>
            <person name="Howarth C."/>
            <person name="Imamovic A."/>
            <person name="Ireland A."/>
            <person name="Larimer J."/>
            <person name="McCowan C."/>
            <person name="Murphy C."/>
            <person name="Pearson M."/>
            <person name="Poon T.W."/>
            <person name="Priest M."/>
            <person name="Roberts A."/>
            <person name="Saif S."/>
            <person name="Shea T."/>
            <person name="Sisk P."/>
            <person name="Sykes S."/>
            <person name="Wortman J."/>
            <person name="Nusbaum C."/>
            <person name="Birren B."/>
        </authorList>
    </citation>
    <scope>NUCLEOTIDE SEQUENCE [LARGE SCALE GENOMIC DNA]</scope>
    <source>
        <strain evidence="2 3">CBS 606.96</strain>
    </source>
</reference>
<dbReference type="GO" id="GO:0003824">
    <property type="term" value="F:catalytic activity"/>
    <property type="evidence" value="ECO:0007669"/>
    <property type="project" value="UniProtKB-ARBA"/>
</dbReference>
<organism evidence="2 3">
    <name type="scientific">Capronia epimyces CBS 606.96</name>
    <dbReference type="NCBI Taxonomy" id="1182542"/>
    <lineage>
        <taxon>Eukaryota</taxon>
        <taxon>Fungi</taxon>
        <taxon>Dikarya</taxon>
        <taxon>Ascomycota</taxon>
        <taxon>Pezizomycotina</taxon>
        <taxon>Eurotiomycetes</taxon>
        <taxon>Chaetothyriomycetidae</taxon>
        <taxon>Chaetothyriales</taxon>
        <taxon>Herpotrichiellaceae</taxon>
        <taxon>Capronia</taxon>
    </lineage>
</organism>
<evidence type="ECO:0000259" key="1">
    <source>
        <dbReference type="Pfam" id="PF03190"/>
    </source>
</evidence>
<dbReference type="InterPro" id="IPR008928">
    <property type="entry name" value="6-hairpin_glycosidase_sf"/>
</dbReference>
<dbReference type="PANTHER" id="PTHR42899">
    <property type="entry name" value="SPERMATOGENESIS-ASSOCIATED PROTEIN 20"/>
    <property type="match status" value="1"/>
</dbReference>
<dbReference type="InterPro" id="IPR036249">
    <property type="entry name" value="Thioredoxin-like_sf"/>
</dbReference>
<evidence type="ECO:0000313" key="2">
    <source>
        <dbReference type="EMBL" id="EXJ91576.1"/>
    </source>
</evidence>
<dbReference type="OrthoDB" id="1923667at2759"/>
<name>W9YQN6_9EURO</name>
<dbReference type="CDD" id="cd02955">
    <property type="entry name" value="SSP411"/>
    <property type="match status" value="1"/>
</dbReference>
<dbReference type="GO" id="GO:0005975">
    <property type="term" value="P:carbohydrate metabolic process"/>
    <property type="evidence" value="ECO:0007669"/>
    <property type="project" value="InterPro"/>
</dbReference>
<keyword evidence="3" id="KW-1185">Reference proteome</keyword>
<dbReference type="SUPFAM" id="SSF48208">
    <property type="entry name" value="Six-hairpin glycosidases"/>
    <property type="match status" value="1"/>
</dbReference>
<feature type="domain" description="Spermatogenesis-associated protein 20-like TRX" evidence="1">
    <location>
        <begin position="11"/>
        <end position="183"/>
    </location>
</feature>
<dbReference type="PIRSF" id="PIRSF006402">
    <property type="entry name" value="UCP006402_thioredoxin"/>
    <property type="match status" value="1"/>
</dbReference>
<dbReference type="STRING" id="1182542.W9YQN6"/>
<dbReference type="InterPro" id="IPR012341">
    <property type="entry name" value="6hp_glycosidase-like_sf"/>
</dbReference>
<accession>W9YQN6</accession>
<dbReference type="RefSeq" id="XP_007728466.1">
    <property type="nucleotide sequence ID" value="XM_007730276.1"/>
</dbReference>
<dbReference type="AlphaFoldDB" id="W9YQN6"/>
<proteinExistence type="predicted"/>
<dbReference type="SUPFAM" id="SSF52833">
    <property type="entry name" value="Thioredoxin-like"/>
    <property type="match status" value="1"/>
</dbReference>
<dbReference type="GeneID" id="19164266"/>
<sequence length="761" mass="83677">MVDEEAELVLQNALANSPSPYLRAHKDNPVAWQEWSEKSISLAKRGQRLIFLSIGYNACHWCHVMERECFSSPEVASILNKSFIPIKVDRESRPDLDDIYMSYVTATTGSGGWPLNVFLTPDLKPVFGGTYWPGPSPTTNLRRTTSQDEVPVTFLDILRKMLEIWTTQRERCLQSSSDITAQLLAFAAEGIHSQSSEIVRGAESAQSEEPEPIELDLLDDALNHFIARYDSLHGGFSASPNASKFPTPSNLTFLLRIGAAIAQPSTHTRFGFFSPVPGILGRDSCLNAASMAIHTLLAMSRSGLRDQLGYGFHRYSVTPDWNLPHFEKMMCDNAQLLGCYCDAWALGRDPEILGTIYNLVEYLTNPESPIVRPGGGWYSSEDADSRPTLSTLTNGVTDDKKEGAFYVWTSKELASILGEQDAAIIARHFGVKSDGNVPAQHDLHDEFLSQNVLHIQATPSVLAKEFGLSEDEIVRVIKSGRAKLAEYRKAKREAPTVDTKTIVSWNGLAIAALARAANTLATIDKHRAARCQEAAERAAAFVHQELYDTATGKLVRILGNNSSPDSNGAFVDDYAYMTLATLALYDLTLSQPYLDWAVKLQGYLDAHFVADGTGGYYQAEPSAEQIIRLKPGTDNSLPSPNGVICTNLLYLSSYLLDKRTEYVAKARAVLGAFAVEIIQHPFLYVSLLSGVVMEQVGVKTIIAPMTTRDSQLRKLKGWGRTVVRGLVQDVMICTAEGVCRPLKQSDLDDVDEAEAEAEAGP</sequence>
<dbReference type="Proteomes" id="UP000019478">
    <property type="component" value="Unassembled WGS sequence"/>
</dbReference>
<dbReference type="InterPro" id="IPR004879">
    <property type="entry name" value="Ssp411-like_TRX"/>
</dbReference>
<dbReference type="Gene3D" id="3.40.30.10">
    <property type="entry name" value="Glutaredoxin"/>
    <property type="match status" value="1"/>
</dbReference>
<evidence type="ECO:0000313" key="3">
    <source>
        <dbReference type="Proteomes" id="UP000019478"/>
    </source>
</evidence>
<gene>
    <name evidence="2" type="ORF">A1O3_00124</name>
</gene>
<dbReference type="HOGENOM" id="CLU_014051_1_1_1"/>